<dbReference type="GeneID" id="2872344"/>
<reference evidence="2" key="1">
    <citation type="journal article" date="2005" name="Nature">
        <title>Sequencing of Aspergillus nidulans and comparative analysis with A. fumigatus and A. oryzae.</title>
        <authorList>
            <person name="Galagan J.E."/>
            <person name="Calvo S.E."/>
            <person name="Cuomo C."/>
            <person name="Ma L.J."/>
            <person name="Wortman J.R."/>
            <person name="Batzoglou S."/>
            <person name="Lee S.I."/>
            <person name="Basturkmen M."/>
            <person name="Spevak C.C."/>
            <person name="Clutterbuck J."/>
            <person name="Kapitonov V."/>
            <person name="Jurka J."/>
            <person name="Scazzocchio C."/>
            <person name="Farman M."/>
            <person name="Butler J."/>
            <person name="Purcell S."/>
            <person name="Harris S."/>
            <person name="Braus G.H."/>
            <person name="Draht O."/>
            <person name="Busch S."/>
            <person name="D'Enfert C."/>
            <person name="Bouchier C."/>
            <person name="Goldman G.H."/>
            <person name="Bell-Pedersen D."/>
            <person name="Griffiths-Jones S."/>
            <person name="Doonan J.H."/>
            <person name="Yu J."/>
            <person name="Vienken K."/>
            <person name="Pain A."/>
            <person name="Freitag M."/>
            <person name="Selker E.U."/>
            <person name="Archer D.B."/>
            <person name="Penalva M.A."/>
            <person name="Oakley B.R."/>
            <person name="Momany M."/>
            <person name="Tanaka T."/>
            <person name="Kumagai T."/>
            <person name="Asai K."/>
            <person name="Machida M."/>
            <person name="Nierman W.C."/>
            <person name="Denning D.W."/>
            <person name="Caddick M."/>
            <person name="Hynes M."/>
            <person name="Paoletti M."/>
            <person name="Fischer R."/>
            <person name="Miller B."/>
            <person name="Dyer P."/>
            <person name="Sachs M.S."/>
            <person name="Osmani S.A."/>
            <person name="Birren B.W."/>
        </authorList>
    </citation>
    <scope>NUCLEOTIDE SEQUENCE [LARGE SCALE GENOMIC DNA]</scope>
    <source>
        <strain evidence="2">FGSC A4 / ATCC 38163 / CBS 112.46 / NRRL 194 / M139</strain>
    </source>
</reference>
<dbReference type="SUPFAM" id="SSF52047">
    <property type="entry name" value="RNI-like"/>
    <property type="match status" value="1"/>
</dbReference>
<protein>
    <submittedName>
        <fullName evidence="1">F-box domain protein (AFU_orthologue AFUA_2G02570)</fullName>
    </submittedName>
</protein>
<evidence type="ECO:0000313" key="1">
    <source>
        <dbReference type="EMBL" id="CBF77279.1"/>
    </source>
</evidence>
<accession>C8V879</accession>
<dbReference type="KEGG" id="ani:ANIA_04548"/>
<evidence type="ECO:0000313" key="2">
    <source>
        <dbReference type="Proteomes" id="UP000000560"/>
    </source>
</evidence>
<sequence length="302" mass="33535">MSKWNLGALVRKLNLSSLVHHSSPSLTARLLGRVKENLEVFIAPRASFAVNSLPSLAKCSRLRHLDLSLVATPIPFQDLRRSLSNLVNLQTLRLPQSTSITGTESFGIPWPQNLRRVQFSGHFSAEPMRSFHWPTSLTSLTLKNCSDLSLTNISSLMCSPDLNRTLKRLTISGFNRRLSPESITSILGLTPALSFLSIPGDMVDDTFFDLLCHICIPTLEVLEFGWPSEDPTIYFGIESLLGALELGLPNLYAVGFAEVFTENSMLDDDAVDDFLLNRAKTRKALENSNKPTLNIQPGVYYV</sequence>
<keyword evidence="2" id="KW-1185">Reference proteome</keyword>
<dbReference type="OrthoDB" id="2125396at2759"/>
<dbReference type="InParanoid" id="Q5B4I2"/>
<name>Q5B4I2_EMENI</name>
<dbReference type="HOGENOM" id="CLU_042679_0_0_1"/>
<dbReference type="Proteomes" id="UP000000560">
    <property type="component" value="Chromosome III"/>
</dbReference>
<dbReference type="EMBL" id="BN001303">
    <property type="protein sequence ID" value="CBF77279.1"/>
    <property type="molecule type" value="Genomic_DNA"/>
</dbReference>
<accession>Q5B4I2</accession>
<organism evidence="1 2">
    <name type="scientific">Emericella nidulans (strain FGSC A4 / ATCC 38163 / CBS 112.46 / NRRL 194 / M139)</name>
    <name type="common">Aspergillus nidulans</name>
    <dbReference type="NCBI Taxonomy" id="227321"/>
    <lineage>
        <taxon>Eukaryota</taxon>
        <taxon>Fungi</taxon>
        <taxon>Dikarya</taxon>
        <taxon>Ascomycota</taxon>
        <taxon>Pezizomycotina</taxon>
        <taxon>Eurotiomycetes</taxon>
        <taxon>Eurotiomycetidae</taxon>
        <taxon>Eurotiales</taxon>
        <taxon>Aspergillaceae</taxon>
        <taxon>Aspergillus</taxon>
        <taxon>Aspergillus subgen. Nidulantes</taxon>
    </lineage>
</organism>
<dbReference type="RefSeq" id="XP_662152.1">
    <property type="nucleotide sequence ID" value="XM_657060.1"/>
</dbReference>
<dbReference type="InterPro" id="IPR032675">
    <property type="entry name" value="LRR_dom_sf"/>
</dbReference>
<proteinExistence type="predicted"/>
<reference evidence="2" key="2">
    <citation type="journal article" date="2009" name="Fungal Genet. Biol.">
        <title>The 2008 update of the Aspergillus nidulans genome annotation: a community effort.</title>
        <authorList>
            <person name="Wortman J.R."/>
            <person name="Gilsenan J.M."/>
            <person name="Joardar V."/>
            <person name="Deegan J."/>
            <person name="Clutterbuck J."/>
            <person name="Andersen M.R."/>
            <person name="Archer D."/>
            <person name="Bencina M."/>
            <person name="Braus G."/>
            <person name="Coutinho P."/>
            <person name="von Dohren H."/>
            <person name="Doonan J."/>
            <person name="Driessen A.J."/>
            <person name="Durek P."/>
            <person name="Espeso E."/>
            <person name="Fekete E."/>
            <person name="Flipphi M."/>
            <person name="Estrada C.G."/>
            <person name="Geysens S."/>
            <person name="Goldman G."/>
            <person name="de Groot P.W."/>
            <person name="Hansen K."/>
            <person name="Harris S.D."/>
            <person name="Heinekamp T."/>
            <person name="Helmstaedt K."/>
            <person name="Henrissat B."/>
            <person name="Hofmann G."/>
            <person name="Homan T."/>
            <person name="Horio T."/>
            <person name="Horiuchi H."/>
            <person name="James S."/>
            <person name="Jones M."/>
            <person name="Karaffa L."/>
            <person name="Karanyi Z."/>
            <person name="Kato M."/>
            <person name="Keller N."/>
            <person name="Kelly D.E."/>
            <person name="Kiel J.A."/>
            <person name="Kim J.M."/>
            <person name="van der Klei I.J."/>
            <person name="Klis F.M."/>
            <person name="Kovalchuk A."/>
            <person name="Krasevec N."/>
            <person name="Kubicek C.P."/>
            <person name="Liu B."/>
            <person name="Maccabe A."/>
            <person name="Meyer V."/>
            <person name="Mirabito P."/>
            <person name="Miskei M."/>
            <person name="Mos M."/>
            <person name="Mullins J."/>
            <person name="Nelson D.R."/>
            <person name="Nielsen J."/>
            <person name="Oakley B.R."/>
            <person name="Osmani S.A."/>
            <person name="Pakula T."/>
            <person name="Paszewski A."/>
            <person name="Paulsen I."/>
            <person name="Pilsyk S."/>
            <person name="Pocsi I."/>
            <person name="Punt P.J."/>
            <person name="Ram A.F."/>
            <person name="Ren Q."/>
            <person name="Robellet X."/>
            <person name="Robson G."/>
            <person name="Seiboth B."/>
            <person name="van Solingen P."/>
            <person name="Specht T."/>
            <person name="Sun J."/>
            <person name="Taheri-Talesh N."/>
            <person name="Takeshita N."/>
            <person name="Ussery D."/>
            <person name="vanKuyk P.A."/>
            <person name="Visser H."/>
            <person name="van de Vondervoort P.J."/>
            <person name="de Vries R.P."/>
            <person name="Walton J."/>
            <person name="Xiang X."/>
            <person name="Xiong Y."/>
            <person name="Zeng A.P."/>
            <person name="Brandt B.W."/>
            <person name="Cornell M.J."/>
            <person name="van den Hondel C.A."/>
            <person name="Visser J."/>
            <person name="Oliver S.G."/>
            <person name="Turner G."/>
        </authorList>
    </citation>
    <scope>GENOME REANNOTATION</scope>
    <source>
        <strain evidence="2">FGSC A4 / ATCC 38163 / CBS 112.46 / NRRL 194 / M139</strain>
    </source>
</reference>
<dbReference type="Gene3D" id="3.80.10.10">
    <property type="entry name" value="Ribonuclease Inhibitor"/>
    <property type="match status" value="1"/>
</dbReference>
<gene>
    <name evidence="1" type="ORF">ANIA_04548</name>
</gene>
<dbReference type="AlphaFoldDB" id="Q5B4I2"/>
<dbReference type="eggNOG" id="ENOG502QSAP">
    <property type="taxonomic scope" value="Eukaryota"/>
</dbReference>